<dbReference type="Proteomes" id="UP000002866">
    <property type="component" value="Chromosome 10"/>
</dbReference>
<evidence type="ECO:0000256" key="4">
    <source>
        <dbReference type="ARBA" id="ARBA00022737"/>
    </source>
</evidence>
<dbReference type="GO" id="GO:0005773">
    <property type="term" value="C:vacuole"/>
    <property type="evidence" value="ECO:0007669"/>
    <property type="project" value="GOC"/>
</dbReference>
<evidence type="ECO:0008006" key="8">
    <source>
        <dbReference type="Google" id="ProtNLM"/>
    </source>
</evidence>
<dbReference type="FunCoup" id="I2H9V3">
    <property type="interactions" value="83"/>
</dbReference>
<dbReference type="GeneID" id="14498337"/>
<dbReference type="InterPro" id="IPR038739">
    <property type="entry name" value="ARMC8/Vid28"/>
</dbReference>
<dbReference type="GO" id="GO:0007039">
    <property type="term" value="P:protein catabolic process in the vacuole"/>
    <property type="evidence" value="ECO:0007669"/>
    <property type="project" value="EnsemblFungi"/>
</dbReference>
<dbReference type="PANTHER" id="PTHR15651">
    <property type="entry name" value="ARMADILLO REPEAT-CONTAINING PROTEIN 8"/>
    <property type="match status" value="1"/>
</dbReference>
<comment type="subcellular location">
    <subcellularLocation>
        <location evidence="2">Cytoplasm</location>
    </subcellularLocation>
    <subcellularLocation>
        <location evidence="1">Nucleus</location>
    </subcellularLocation>
</comment>
<dbReference type="GO" id="GO:0034657">
    <property type="term" value="C:GID complex"/>
    <property type="evidence" value="ECO:0007669"/>
    <property type="project" value="EnsemblFungi"/>
</dbReference>
<dbReference type="OrthoDB" id="5559898at2759"/>
<evidence type="ECO:0000313" key="6">
    <source>
        <dbReference type="EMBL" id="CCH63155.1"/>
    </source>
</evidence>
<keyword evidence="7" id="KW-1185">Reference proteome</keyword>
<evidence type="ECO:0000256" key="3">
    <source>
        <dbReference type="ARBA" id="ARBA00022490"/>
    </source>
</evidence>
<organism evidence="6 7">
    <name type="scientific">Henningerozyma blattae (strain ATCC 34711 / CBS 6284 / DSM 70876 / NBRC 10599 / NRRL Y-10934 / UCD 77-7)</name>
    <name type="common">Yeast</name>
    <name type="synonym">Tetrapisispora blattae</name>
    <dbReference type="NCBI Taxonomy" id="1071380"/>
    <lineage>
        <taxon>Eukaryota</taxon>
        <taxon>Fungi</taxon>
        <taxon>Dikarya</taxon>
        <taxon>Ascomycota</taxon>
        <taxon>Saccharomycotina</taxon>
        <taxon>Saccharomycetes</taxon>
        <taxon>Saccharomycetales</taxon>
        <taxon>Saccharomycetaceae</taxon>
        <taxon>Henningerozyma</taxon>
    </lineage>
</organism>
<gene>
    <name evidence="6" type="primary">TBLA0J01600</name>
    <name evidence="6" type="ORF">TBLA_0J01600</name>
</gene>
<dbReference type="Gene3D" id="1.25.10.10">
    <property type="entry name" value="Leucine-rich Repeat Variant"/>
    <property type="match status" value="1"/>
</dbReference>
<dbReference type="SUPFAM" id="SSF48371">
    <property type="entry name" value="ARM repeat"/>
    <property type="match status" value="1"/>
</dbReference>
<dbReference type="KEGG" id="tbl:TBLA_0J01600"/>
<dbReference type="RefSeq" id="XP_004182674.1">
    <property type="nucleotide sequence ID" value="XM_004182626.1"/>
</dbReference>
<dbReference type="GO" id="GO:0043161">
    <property type="term" value="P:proteasome-mediated ubiquitin-dependent protein catabolic process"/>
    <property type="evidence" value="ECO:0007669"/>
    <property type="project" value="EnsemblFungi"/>
</dbReference>
<keyword evidence="4" id="KW-0677">Repeat</keyword>
<sequence>MTKPIVNELEELSYAIVGDQEAKLGLLLRSEKQSLLNQVFVLNRNQLTNRQENLKPELVPDISLKLDILYLLVNLDDTVQEELGPIYTNFISRIYNDTSFLTFLVKDQNYLINNIPVILKFVTLLRLCTNNCKSVKCPYIQNLNILLKSLIIINIEDKTGSDYQSLKIISELLYIFILLIKQNSPAKSSENYNEYYTLNHKTNPILKLDLNLTFYLQRLLLTIAEKYMYDIDFKYETKYPSGQSIRKQFVIYDCLANKNVTDSSVLVPNSLCISDNIDVSLMTNALALYSMVTEYRDDFKSLWNNFHFNIFLSSLLRSSSTAFKCSLLNFILQPYLLSVKVRKNIRRLRQFLPELFKCFEYQDLPWWFDPFDTINSLLEAYNVSHTRNNPILKFLTNTNIIQSLLSLFSQCLSLPYQTNDTLKTITKFIRLSSLISYHDEAYRTFFLKNDNFLNHLENSLDNHLDILKDFLSNEDQLRDLVSNKGITLPPIYDSEFTFCWLILLKAFSRSVTTLRAYLKKKRFAEQIYLIVKLTYQVIDTCDFAGKTFLEGEIKIMGAALGCICNFVMEFSSLQCQLLESGVEEMVGEILKNPKFKSVQQQSIAFDPLFSEETKTIIRTNSLWVLRHLMYNCQIVEKLELLKKIPLSIILEFINDPSWDVQVQCFELLRNLTCNSRKIVNMLLKNFRVAENDSFHDAKTLPANSTYLFDFLAKKLRLLNALVPVEEKILEAILYVIVNIAAVNERKKQMVFEQDEILEIIKEILTEDIDTKNSKYGNNSLLKLVSIWALSNLLWDSTLSLYAQYTLDPNSNFGIKDVDNDKGYSLDSRHVSYSRASRSITPNAASNFNESGTNIHIVDDESELRGYTKEYDEFVHGNDTVDGVPAETNTAIIERCQKLVDLGFYDLVKSKEFDDSLLVREKARVLAEHMDHLMRKKL</sequence>
<name>I2H9V3_HENB6</name>
<evidence type="ECO:0000256" key="1">
    <source>
        <dbReference type="ARBA" id="ARBA00004123"/>
    </source>
</evidence>
<dbReference type="STRING" id="1071380.I2H9V3"/>
<dbReference type="GO" id="GO:0005634">
    <property type="term" value="C:nucleus"/>
    <property type="evidence" value="ECO:0007669"/>
    <property type="project" value="UniProtKB-SubCell"/>
</dbReference>
<evidence type="ECO:0000256" key="5">
    <source>
        <dbReference type="ARBA" id="ARBA00023242"/>
    </source>
</evidence>
<evidence type="ECO:0000313" key="7">
    <source>
        <dbReference type="Proteomes" id="UP000002866"/>
    </source>
</evidence>
<keyword evidence="3" id="KW-0963">Cytoplasm</keyword>
<dbReference type="InterPro" id="IPR011989">
    <property type="entry name" value="ARM-like"/>
</dbReference>
<dbReference type="GO" id="GO:0045721">
    <property type="term" value="P:negative regulation of gluconeogenesis"/>
    <property type="evidence" value="ECO:0007669"/>
    <property type="project" value="EnsemblFungi"/>
</dbReference>
<dbReference type="HOGENOM" id="CLU_316687_0_0_1"/>
<reference evidence="6 7" key="1">
    <citation type="journal article" date="2011" name="Proc. Natl. Acad. Sci. U.S.A.">
        <title>Evolutionary erosion of yeast sex chromosomes by mating-type switching accidents.</title>
        <authorList>
            <person name="Gordon J.L."/>
            <person name="Armisen D."/>
            <person name="Proux-Wera E."/>
            <person name="Oheigeartaigh S.S."/>
            <person name="Byrne K.P."/>
            <person name="Wolfe K.H."/>
        </authorList>
    </citation>
    <scope>NUCLEOTIDE SEQUENCE [LARGE SCALE GENOMIC DNA]</scope>
    <source>
        <strain evidence="7">ATCC 34711 / CBS 6284 / DSM 70876 / NBRC 10599 / NRRL Y-10934 / UCD 77-7</strain>
    </source>
</reference>
<proteinExistence type="predicted"/>
<dbReference type="OMA" id="LRHLMYN"/>
<dbReference type="InParanoid" id="I2H9V3"/>
<accession>I2H9V3</accession>
<protein>
    <recommendedName>
        <fullName evidence="8">Armadillo repeat-containing protein 8</fullName>
    </recommendedName>
</protein>
<evidence type="ECO:0000256" key="2">
    <source>
        <dbReference type="ARBA" id="ARBA00004496"/>
    </source>
</evidence>
<dbReference type="AlphaFoldDB" id="I2H9V3"/>
<dbReference type="EMBL" id="HE806325">
    <property type="protein sequence ID" value="CCH63155.1"/>
    <property type="molecule type" value="Genomic_DNA"/>
</dbReference>
<dbReference type="PANTHER" id="PTHR15651:SF7">
    <property type="entry name" value="ARMADILLO REPEAT-CONTAINING PROTEIN 8"/>
    <property type="match status" value="1"/>
</dbReference>
<dbReference type="eggNOG" id="KOG1293">
    <property type="taxonomic scope" value="Eukaryota"/>
</dbReference>
<dbReference type="InterPro" id="IPR016024">
    <property type="entry name" value="ARM-type_fold"/>
</dbReference>
<keyword evidence="5" id="KW-0539">Nucleus</keyword>